<reference evidence="2" key="2">
    <citation type="submission" date="2023-01" db="EMBL/GenBank/DDBJ databases">
        <title>Gilvimarinus xylanilyticus HB14 isolated from Caulerpa lentillifera aquaculture base in Hainan, China.</title>
        <authorList>
            <person name="Zhang Y.-J."/>
        </authorList>
    </citation>
    <scope>NUCLEOTIDE SEQUENCE</scope>
    <source>
        <strain evidence="2">HB14</strain>
    </source>
</reference>
<organism evidence="2 3">
    <name type="scientific">Gilvimarinus xylanilyticus</name>
    <dbReference type="NCBI Taxonomy" id="2944139"/>
    <lineage>
        <taxon>Bacteria</taxon>
        <taxon>Pseudomonadati</taxon>
        <taxon>Pseudomonadota</taxon>
        <taxon>Gammaproteobacteria</taxon>
        <taxon>Cellvibrionales</taxon>
        <taxon>Cellvibrionaceae</taxon>
        <taxon>Gilvimarinus</taxon>
    </lineage>
</organism>
<dbReference type="InterPro" id="IPR016039">
    <property type="entry name" value="Thiolase-like"/>
</dbReference>
<proteinExistence type="predicted"/>
<evidence type="ECO:0000259" key="1">
    <source>
        <dbReference type="Pfam" id="PF13723"/>
    </source>
</evidence>
<reference evidence="2" key="1">
    <citation type="submission" date="2022-05" db="EMBL/GenBank/DDBJ databases">
        <authorList>
            <person name="Sun H.-N."/>
        </authorList>
    </citation>
    <scope>NUCLEOTIDE SEQUENCE</scope>
    <source>
        <strain evidence="2">HB14</strain>
    </source>
</reference>
<keyword evidence="3" id="KW-1185">Reference proteome</keyword>
<evidence type="ECO:0000313" key="2">
    <source>
        <dbReference type="EMBL" id="MCP8900138.1"/>
    </source>
</evidence>
<dbReference type="Pfam" id="PF13723">
    <property type="entry name" value="Ketoacyl-synt_2"/>
    <property type="match status" value="1"/>
</dbReference>
<name>A0A9X2HXC8_9GAMM</name>
<protein>
    <submittedName>
        <fullName evidence="2">Beta-ketoacyl synthase chain length factor</fullName>
    </submittedName>
</protein>
<accession>A0A9X2HXC8</accession>
<comment type="caution">
    <text evidence="2">The sequence shown here is derived from an EMBL/GenBank/DDBJ whole genome shotgun (WGS) entry which is preliminary data.</text>
</comment>
<dbReference type="InterPro" id="IPR014030">
    <property type="entry name" value="Ketoacyl_synth_N"/>
</dbReference>
<dbReference type="RefSeq" id="WP_253968434.1">
    <property type="nucleotide sequence ID" value="NZ_JAMFTH010000004.1"/>
</dbReference>
<dbReference type="SUPFAM" id="SSF53901">
    <property type="entry name" value="Thiolase-like"/>
    <property type="match status" value="1"/>
</dbReference>
<dbReference type="Proteomes" id="UP001139319">
    <property type="component" value="Unassembled WGS sequence"/>
</dbReference>
<dbReference type="EMBL" id="JAMFTH010000004">
    <property type="protein sequence ID" value="MCP8900138.1"/>
    <property type="molecule type" value="Genomic_DNA"/>
</dbReference>
<feature type="domain" description="Beta-ketoacyl synthase-like N-terminal" evidence="1">
    <location>
        <begin position="21"/>
        <end position="236"/>
    </location>
</feature>
<evidence type="ECO:0000313" key="3">
    <source>
        <dbReference type="Proteomes" id="UP001139319"/>
    </source>
</evidence>
<dbReference type="GO" id="GO:0016746">
    <property type="term" value="F:acyltransferase activity"/>
    <property type="evidence" value="ECO:0007669"/>
    <property type="project" value="InterPro"/>
</dbReference>
<sequence length="243" mass="26555">MQVWVTHCSAWAPGLESAEQWADFRPDCLPETDAKPAAAGVPAMTRRRLTRWGRQALEVAEPACESLAADAPVIFSSRHGDTERTFKLLQALATDAPLSPNGFSLSVHNSALGIFSIIKKIQAPSVALAAGRDTLAAAWREAETWLQQGARQVLLVHSEEPLAEFYRDYADEREMPAALALVLSAQPEPAAPSVCLTMEDAGESAGHNSLLIEFLAWWHGSQQMLTADTGNHRWCWRRGAAQD</sequence>
<gene>
    <name evidence="2" type="ORF">M6D89_12585</name>
</gene>
<dbReference type="AlphaFoldDB" id="A0A9X2HXC8"/>
<dbReference type="Gene3D" id="3.40.47.10">
    <property type="match status" value="1"/>
</dbReference>